<reference evidence="1 2" key="2">
    <citation type="journal article" date="2012" name="J. Bacteriol.">
        <title>Revised Sequence and Annotation of the Rhodobacter sphaeroides 2.4.1 Genome.</title>
        <authorList>
            <person name="Kontur W.S."/>
            <person name="Schackwitz W.S."/>
            <person name="Ivanova N."/>
            <person name="Martin J."/>
            <person name="Labutti K."/>
            <person name="Deshpande S."/>
            <person name="Tice H.N."/>
            <person name="Pennacchio C."/>
            <person name="Sodergren E."/>
            <person name="Weinstock G.M."/>
            <person name="Noguera D.R."/>
            <person name="Donohue T.J."/>
        </authorList>
    </citation>
    <scope>NUCLEOTIDE SEQUENCE [LARGE SCALE GENOMIC DNA]</scope>
    <source>
        <strain evidence="2">ATCC 17023 / DSM 158 / JCM 6121 / CCUG 31486 / LMG 2827 / NBRC 12203 / NCIMB 8253 / ATH 2.4.1.</strain>
    </source>
</reference>
<protein>
    <recommendedName>
        <fullName evidence="3">Sulfotransferase</fullName>
    </recommendedName>
</protein>
<dbReference type="PhylomeDB" id="Q3HKN8"/>
<dbReference type="KEGG" id="rsp:RSP_6258"/>
<organism evidence="1 2">
    <name type="scientific">Cereibacter sphaeroides (strain ATCC 17023 / DSM 158 / JCM 6121 / CCUG 31486 / LMG 2827 / NBRC 12203 / NCIMB 8253 / ATH 2.4.1.)</name>
    <name type="common">Rhodobacter sphaeroides</name>
    <dbReference type="NCBI Taxonomy" id="272943"/>
    <lineage>
        <taxon>Bacteria</taxon>
        <taxon>Pseudomonadati</taxon>
        <taxon>Pseudomonadota</taxon>
        <taxon>Alphaproteobacteria</taxon>
        <taxon>Rhodobacterales</taxon>
        <taxon>Paracoccaceae</taxon>
        <taxon>Cereibacter</taxon>
    </lineage>
</organism>
<dbReference type="Pfam" id="PF13469">
    <property type="entry name" value="Sulfotransfer_3"/>
    <property type="match status" value="1"/>
</dbReference>
<evidence type="ECO:0008006" key="3">
    <source>
        <dbReference type="Google" id="ProtNLM"/>
    </source>
</evidence>
<dbReference type="EnsemblBacteria" id="ABA81706">
    <property type="protein sequence ID" value="ABA81706"/>
    <property type="gene ID" value="RSP_6258"/>
</dbReference>
<keyword evidence="1" id="KW-0614">Plasmid</keyword>
<dbReference type="PATRIC" id="fig|272943.9.peg.4270"/>
<dbReference type="Gene3D" id="3.40.50.300">
    <property type="entry name" value="P-loop containing nucleotide triphosphate hydrolases"/>
    <property type="match status" value="1"/>
</dbReference>
<proteinExistence type="predicted"/>
<dbReference type="SUPFAM" id="SSF52540">
    <property type="entry name" value="P-loop containing nucleoside triphosphate hydrolases"/>
    <property type="match status" value="1"/>
</dbReference>
<dbReference type="AlphaFoldDB" id="Q3HKN8"/>
<keyword evidence="2" id="KW-1185">Reference proteome</keyword>
<gene>
    <name evidence="1" type="ordered locus">RSP_6258</name>
</gene>
<dbReference type="OrthoDB" id="9800698at2"/>
<evidence type="ECO:0000313" key="1">
    <source>
        <dbReference type="EMBL" id="ABA81706.1"/>
    </source>
</evidence>
<dbReference type="RefSeq" id="WP_011836184.1">
    <property type="nucleotide sequence ID" value="NC_009007.1"/>
</dbReference>
<dbReference type="EMBL" id="DQ232586">
    <property type="protein sequence ID" value="ABA81706.1"/>
    <property type="molecule type" value="Genomic_DNA"/>
</dbReference>
<name>Q3HKN8_CERS4</name>
<evidence type="ECO:0000313" key="2">
    <source>
        <dbReference type="Proteomes" id="UP000002703"/>
    </source>
</evidence>
<accession>Q3HKN8</accession>
<sequence>MDRDLPETPALVLGASGGSGTRVAGQLLRAAGGYLGGARNEAGDSLALVAAIEALAARGARLLEGGRPEEADLALWRAALTEHLALHAGEPFWGWKNPRSMFLLPFSVALVPGLRFIHMVRDGRDMALSGNRRQYERHVPEGPGTPADRARFWAESNLRVKRHAEAVLGDRYAILRFEDLCRDPEGCMARLGRQFGLRLEPAGTGIEVRPPDGVGRHRALPAADRAAVEAAAAPAMEAFGY</sequence>
<dbReference type="Proteomes" id="UP000002703">
    <property type="component" value="Plasmid A"/>
</dbReference>
<geneLocation type="plasmid" evidence="1 2">
    <name>A</name>
</geneLocation>
<dbReference type="InterPro" id="IPR027417">
    <property type="entry name" value="P-loop_NTPase"/>
</dbReference>
<reference evidence="2" key="1">
    <citation type="submission" date="2005-10" db="EMBL/GenBank/DDBJ databases">
        <title>Finished sequence of plasmid A of Rhodobacter sphaeroides 2.4.1.</title>
        <authorList>
            <person name="Copeland A."/>
            <person name="Lucas S."/>
            <person name="Lapidus A."/>
            <person name="Barry K."/>
            <person name="Detter J.C."/>
            <person name="Glavina T."/>
            <person name="Hammon N."/>
            <person name="Israni S."/>
            <person name="Pitluck S."/>
            <person name="Richardson P."/>
            <person name="Mackenzie C."/>
            <person name="Choudhary M."/>
            <person name="Larimer F."/>
            <person name="Hauser L.J."/>
            <person name="Land M."/>
            <person name="Donohue T.J."/>
            <person name="Kaplan S."/>
        </authorList>
    </citation>
    <scope>NUCLEOTIDE SEQUENCE [LARGE SCALE GENOMIC DNA]</scope>
    <source>
        <strain evidence="2">ATCC 17023 / DSM 158 / JCM 6121 / CCUG 31486 / LMG 2827 / NBRC 12203 / NCIMB 8253 / ATH 2.4.1.</strain>
        <plasmid evidence="2">A</plasmid>
    </source>
</reference>
<dbReference type="GeneID" id="4796521"/>